<name>A0A1V6SPE0_9EURO</name>
<dbReference type="AlphaFoldDB" id="A0A1V6SPE0"/>
<dbReference type="STRING" id="303698.A0A1V6SPE0"/>
<gene>
    <name evidence="1" type="ORF">PENSTE_c027G00425</name>
</gene>
<evidence type="ECO:0000313" key="2">
    <source>
        <dbReference type="Proteomes" id="UP000191285"/>
    </source>
</evidence>
<dbReference type="OrthoDB" id="2595934at2759"/>
<comment type="caution">
    <text evidence="1">The sequence shown here is derived from an EMBL/GenBank/DDBJ whole genome shotgun (WGS) entry which is preliminary data.</text>
</comment>
<sequence>MSDKIQTDKANWIEIEDTRRKHEHIYNLDSSEPLRFAYSCTYLILARRTLKHMSLLQAECLINSKSSKMEESRFKFIQCAADHSHNILNLFLSMSDLTTYVHPVYENLLCSFAMVTLVELANHIPNTFDTVTLMEQAISHIQPGGTAESVGRWSLGVMKQCITEENEMDSISQGTSNISGELFDSSLKPQRPQKKASWNLEREFPSLQEIFFESLS</sequence>
<organism evidence="1 2">
    <name type="scientific">Penicillium steckii</name>
    <dbReference type="NCBI Taxonomy" id="303698"/>
    <lineage>
        <taxon>Eukaryota</taxon>
        <taxon>Fungi</taxon>
        <taxon>Dikarya</taxon>
        <taxon>Ascomycota</taxon>
        <taxon>Pezizomycotina</taxon>
        <taxon>Eurotiomycetes</taxon>
        <taxon>Eurotiomycetidae</taxon>
        <taxon>Eurotiales</taxon>
        <taxon>Aspergillaceae</taxon>
        <taxon>Penicillium</taxon>
    </lineage>
</organism>
<protein>
    <submittedName>
        <fullName evidence="1">Uncharacterized protein</fullName>
    </submittedName>
</protein>
<dbReference type="Proteomes" id="UP000191285">
    <property type="component" value="Unassembled WGS sequence"/>
</dbReference>
<evidence type="ECO:0000313" key="1">
    <source>
        <dbReference type="EMBL" id="OQE15728.1"/>
    </source>
</evidence>
<dbReference type="EMBL" id="MLKD01000027">
    <property type="protein sequence ID" value="OQE15728.1"/>
    <property type="molecule type" value="Genomic_DNA"/>
</dbReference>
<keyword evidence="2" id="KW-1185">Reference proteome</keyword>
<proteinExistence type="predicted"/>
<accession>A0A1V6SPE0</accession>
<reference evidence="2" key="1">
    <citation type="journal article" date="2017" name="Nat. Microbiol.">
        <title>Global analysis of biosynthetic gene clusters reveals vast potential of secondary metabolite production in Penicillium species.</title>
        <authorList>
            <person name="Nielsen J.C."/>
            <person name="Grijseels S."/>
            <person name="Prigent S."/>
            <person name="Ji B."/>
            <person name="Dainat J."/>
            <person name="Nielsen K.F."/>
            <person name="Frisvad J.C."/>
            <person name="Workman M."/>
            <person name="Nielsen J."/>
        </authorList>
    </citation>
    <scope>NUCLEOTIDE SEQUENCE [LARGE SCALE GENOMIC DNA]</scope>
    <source>
        <strain evidence="2">IBT 24891</strain>
    </source>
</reference>